<dbReference type="Proteomes" id="UP000190962">
    <property type="component" value="Unassembled WGS sequence"/>
</dbReference>
<evidence type="ECO:0000313" key="3">
    <source>
        <dbReference type="Proteomes" id="UP000190962"/>
    </source>
</evidence>
<feature type="coiled-coil region" evidence="1">
    <location>
        <begin position="128"/>
        <end position="159"/>
    </location>
</feature>
<comment type="caution">
    <text evidence="2">The sequence shown here is derived from an EMBL/GenBank/DDBJ whole genome shotgun (WGS) entry which is preliminary data.</text>
</comment>
<keyword evidence="1" id="KW-0175">Coiled coil</keyword>
<sequence length="185" mass="20055">HGGNVAMYRCDTVTQDGCLNPTITNVTLTGLSTQVENLLLGTGSSNGIIFKFARNTGAASTTEKAFMTSAPASIGGMIRTLSALNEGAARSFASRAAPFIAVEMARALVEDMLNAARSTSGVEDHAYAKLLTEDLERARRQINEEYAALQRRYGSEQELLAHFNQVIQTIRKQRYYTVKSTALGE</sequence>
<accession>A0A1T2CFY1</accession>
<proteinExistence type="predicted"/>
<feature type="non-terminal residue" evidence="2">
    <location>
        <position position="1"/>
    </location>
</feature>
<evidence type="ECO:0000256" key="1">
    <source>
        <dbReference type="SAM" id="Coils"/>
    </source>
</evidence>
<dbReference type="Pfam" id="PF06122">
    <property type="entry name" value="TraH"/>
    <property type="match status" value="1"/>
</dbReference>
<dbReference type="AlphaFoldDB" id="A0A1T2CFY1"/>
<reference evidence="2 3" key="1">
    <citation type="submission" date="2016-11" db="EMBL/GenBank/DDBJ databases">
        <title>Mixed transmission modes and dynamic genome evolution in an obligate animal-bacterial symbiosis.</title>
        <authorList>
            <person name="Russell S.L."/>
            <person name="Corbett-Detig R.B."/>
            <person name="Cavanaugh C.M."/>
        </authorList>
    </citation>
    <scope>NUCLEOTIDE SEQUENCE [LARGE SCALE GENOMIC DNA]</scope>
    <source>
        <strain evidence="2">MA-KB16</strain>
    </source>
</reference>
<dbReference type="EMBL" id="MPNX01000059">
    <property type="protein sequence ID" value="OOY33745.1"/>
    <property type="molecule type" value="Genomic_DNA"/>
</dbReference>
<protein>
    <submittedName>
        <fullName evidence="2">Conjugal transfer protein TraH</fullName>
    </submittedName>
</protein>
<gene>
    <name evidence="2" type="ORF">BOV88_13635</name>
</gene>
<name>A0A1T2CFY1_SOVGS</name>
<evidence type="ECO:0000313" key="2">
    <source>
        <dbReference type="EMBL" id="OOY33745.1"/>
    </source>
</evidence>
<dbReference type="InterPro" id="IPR010927">
    <property type="entry name" value="T4SS_TraH"/>
</dbReference>
<dbReference type="RefSeq" id="WP_195910736.1">
    <property type="nucleotide sequence ID" value="NZ_MPNX01000059.1"/>
</dbReference>
<organism evidence="2 3">
    <name type="scientific">Solemya velum gill symbiont</name>
    <dbReference type="NCBI Taxonomy" id="2340"/>
    <lineage>
        <taxon>Bacteria</taxon>
        <taxon>Pseudomonadati</taxon>
        <taxon>Pseudomonadota</taxon>
        <taxon>Gammaproteobacteria</taxon>
        <taxon>sulfur-oxidizing symbionts</taxon>
    </lineage>
</organism>